<dbReference type="Proteomes" id="UP000614460">
    <property type="component" value="Unassembled WGS sequence"/>
</dbReference>
<evidence type="ECO:0000313" key="2">
    <source>
        <dbReference type="EMBL" id="GGE22586.1"/>
    </source>
</evidence>
<proteinExistence type="predicted"/>
<organism evidence="2 3">
    <name type="scientific">Sphingobacterium cellulitidis</name>
    <dbReference type="NCBI Taxonomy" id="1768011"/>
    <lineage>
        <taxon>Bacteria</taxon>
        <taxon>Pseudomonadati</taxon>
        <taxon>Bacteroidota</taxon>
        <taxon>Sphingobacteriia</taxon>
        <taxon>Sphingobacteriales</taxon>
        <taxon>Sphingobacteriaceae</taxon>
        <taxon>Sphingobacterium</taxon>
    </lineage>
</organism>
<gene>
    <name evidence="2" type="ORF">GCM10011516_20330</name>
</gene>
<dbReference type="SUPFAM" id="SSF56219">
    <property type="entry name" value="DNase I-like"/>
    <property type="match status" value="1"/>
</dbReference>
<dbReference type="InterPro" id="IPR038772">
    <property type="entry name" value="Sph/SMPD2-like"/>
</dbReference>
<dbReference type="RefSeq" id="WP_182499324.1">
    <property type="nucleotide sequence ID" value="NZ_BMKM01000004.1"/>
</dbReference>
<evidence type="ECO:0000259" key="1">
    <source>
        <dbReference type="Pfam" id="PF03372"/>
    </source>
</evidence>
<evidence type="ECO:0000313" key="3">
    <source>
        <dbReference type="Proteomes" id="UP000614460"/>
    </source>
</evidence>
<accession>A0A8H9G1W4</accession>
<dbReference type="InterPro" id="IPR005135">
    <property type="entry name" value="Endo/exonuclease/phosphatase"/>
</dbReference>
<feature type="domain" description="Endonuclease/exonuclease/phosphatase" evidence="1">
    <location>
        <begin position="48"/>
        <end position="267"/>
    </location>
</feature>
<dbReference type="EMBL" id="BMKM01000004">
    <property type="protein sequence ID" value="GGE22586.1"/>
    <property type="molecule type" value="Genomic_DNA"/>
</dbReference>
<dbReference type="Pfam" id="PF03372">
    <property type="entry name" value="Exo_endo_phos"/>
    <property type="match status" value="1"/>
</dbReference>
<sequence length="309" mass="35286">MTILFILAGVIIVLLFIFKGLKGKLIEVAIPQEETSSERFLQGEISLLTYNIAGLPQGISAAKLPRKLSIADIGEKVAPYDIVNVQEDFNYNSSFYSRNLHPYRTQTKGKIPVGDGLNTLSKFPIIEYRRIPWRHCSGPDCWTVKGFSFAQIQLANQVTVDVYNVHANSSDVARAARARRENFRQLANYINEHSVDRPVIVMGDFNAHYAYKRDNLHEFLLTTGLSDGWVQFLRKGVFPEVIPKFIAQHMLSLSNETESLDKIFYRNSAHLKFQPMDYQVEIQHFTNTEGEALSDHLAVSMQLNWTWED</sequence>
<dbReference type="AlphaFoldDB" id="A0A8H9G1W4"/>
<reference evidence="2" key="2">
    <citation type="submission" date="2020-09" db="EMBL/GenBank/DDBJ databases">
        <authorList>
            <person name="Sun Q."/>
            <person name="Zhou Y."/>
        </authorList>
    </citation>
    <scope>NUCLEOTIDE SEQUENCE</scope>
    <source>
        <strain evidence="2">CGMCC 1.15966</strain>
    </source>
</reference>
<dbReference type="GO" id="GO:0004767">
    <property type="term" value="F:sphingomyelin phosphodiesterase activity"/>
    <property type="evidence" value="ECO:0007669"/>
    <property type="project" value="InterPro"/>
</dbReference>
<name>A0A8H9G1W4_9SPHI</name>
<protein>
    <recommendedName>
        <fullName evidence="1">Endonuclease/exonuclease/phosphatase domain-containing protein</fullName>
    </recommendedName>
</protein>
<comment type="caution">
    <text evidence="2">The sequence shown here is derived from an EMBL/GenBank/DDBJ whole genome shotgun (WGS) entry which is preliminary data.</text>
</comment>
<dbReference type="InterPro" id="IPR036691">
    <property type="entry name" value="Endo/exonu/phosph_ase_sf"/>
</dbReference>
<reference evidence="2" key="1">
    <citation type="journal article" date="2014" name="Int. J. Syst. Evol. Microbiol.">
        <title>Complete genome sequence of Corynebacterium casei LMG S-19264T (=DSM 44701T), isolated from a smear-ripened cheese.</title>
        <authorList>
            <consortium name="US DOE Joint Genome Institute (JGI-PGF)"/>
            <person name="Walter F."/>
            <person name="Albersmeier A."/>
            <person name="Kalinowski J."/>
            <person name="Ruckert C."/>
        </authorList>
    </citation>
    <scope>NUCLEOTIDE SEQUENCE</scope>
    <source>
        <strain evidence="2">CGMCC 1.15966</strain>
    </source>
</reference>
<dbReference type="PANTHER" id="PTHR16320">
    <property type="entry name" value="SPHINGOMYELINASE FAMILY MEMBER"/>
    <property type="match status" value="1"/>
</dbReference>
<dbReference type="Gene3D" id="3.60.10.10">
    <property type="entry name" value="Endonuclease/exonuclease/phosphatase"/>
    <property type="match status" value="1"/>
</dbReference>
<dbReference type="GO" id="GO:0005737">
    <property type="term" value="C:cytoplasm"/>
    <property type="evidence" value="ECO:0007669"/>
    <property type="project" value="TreeGrafter"/>
</dbReference>
<dbReference type="PANTHER" id="PTHR16320:SF1">
    <property type="entry name" value="SPHINGOMYELINASE DDB_G0288017"/>
    <property type="match status" value="1"/>
</dbReference>
<keyword evidence="3" id="KW-1185">Reference proteome</keyword>